<evidence type="ECO:0000313" key="4">
    <source>
        <dbReference type="EMBL" id="CUP39175.1"/>
    </source>
</evidence>
<proteinExistence type="inferred from homology"/>
<evidence type="ECO:0000313" key="5">
    <source>
        <dbReference type="Proteomes" id="UP000095602"/>
    </source>
</evidence>
<dbReference type="Proteomes" id="UP000095602">
    <property type="component" value="Unassembled WGS sequence"/>
</dbReference>
<gene>
    <name evidence="4" type="primary">sdh</name>
    <name evidence="4" type="ORF">ERS852497_02736</name>
</gene>
<dbReference type="PRINTS" id="PR00081">
    <property type="entry name" value="GDHRDH"/>
</dbReference>
<dbReference type="EMBL" id="CZAJ01000040">
    <property type="protein sequence ID" value="CUP39175.1"/>
    <property type="molecule type" value="Genomic_DNA"/>
</dbReference>
<dbReference type="GO" id="GO:0031132">
    <property type="term" value="F:serine 3-dehydrogenase activity"/>
    <property type="evidence" value="ECO:0007669"/>
    <property type="project" value="UniProtKB-EC"/>
</dbReference>
<dbReference type="Pfam" id="PF00106">
    <property type="entry name" value="adh_short"/>
    <property type="match status" value="1"/>
</dbReference>
<evidence type="ECO:0000256" key="1">
    <source>
        <dbReference type="ARBA" id="ARBA00006484"/>
    </source>
</evidence>
<protein>
    <submittedName>
        <fullName evidence="4">Serine 3-dehydrogenase</fullName>
        <ecNumber evidence="4">1.1.1.276</ecNumber>
    </submittedName>
</protein>
<evidence type="ECO:0000256" key="2">
    <source>
        <dbReference type="ARBA" id="ARBA00023221"/>
    </source>
</evidence>
<dbReference type="EC" id="1.1.1.276" evidence="4"/>
<dbReference type="CDD" id="cd05233">
    <property type="entry name" value="SDR_c"/>
    <property type="match status" value="1"/>
</dbReference>
<dbReference type="PANTHER" id="PTHR42879:SF2">
    <property type="entry name" value="3-OXOACYL-[ACYL-CARRIER-PROTEIN] REDUCTASE FABG"/>
    <property type="match status" value="1"/>
</dbReference>
<sequence length="244" mass="26871">MCLSIFEHILSGSDQMNKAIVTGASSGIGKAICRQLAANGWLVYGIGRSFDQSDDIAGIERIVCDITDTAKLIKTIKEINKNHDISLLINNAGVGFYALHEELNPVKISQMVRTNLEAPMIITNLLLRDLKKNKGTIINISSITAEKTNPHGCAYGATKAGLTSFSHSLFEEARKYGVRVVNLEPDMTDTNLYRNADFTVDENEAARIQPNEVADAVLYVLGQREGLVMTDITIRPQLHRIARK</sequence>
<dbReference type="Gene3D" id="3.40.50.720">
    <property type="entry name" value="NAD(P)-binding Rossmann-like Domain"/>
    <property type="match status" value="1"/>
</dbReference>
<name>A0A174MZD0_9FIRM</name>
<keyword evidence="2" id="KW-0753">Steroid metabolism</keyword>
<reference evidence="4 5" key="1">
    <citation type="submission" date="2015-09" db="EMBL/GenBank/DDBJ databases">
        <authorList>
            <consortium name="Pathogen Informatics"/>
        </authorList>
    </citation>
    <scope>NUCLEOTIDE SEQUENCE [LARGE SCALE GENOMIC DNA]</scope>
    <source>
        <strain evidence="4 5">2789STDY5834884</strain>
    </source>
</reference>
<dbReference type="PRINTS" id="PR00080">
    <property type="entry name" value="SDRFAMILY"/>
</dbReference>
<dbReference type="SUPFAM" id="SSF51735">
    <property type="entry name" value="NAD(P)-binding Rossmann-fold domains"/>
    <property type="match status" value="1"/>
</dbReference>
<dbReference type="InterPro" id="IPR002347">
    <property type="entry name" value="SDR_fam"/>
</dbReference>
<accession>A0A174MZD0</accession>
<dbReference type="InterPro" id="IPR036291">
    <property type="entry name" value="NAD(P)-bd_dom_sf"/>
</dbReference>
<evidence type="ECO:0000256" key="3">
    <source>
        <dbReference type="RuleBase" id="RU000363"/>
    </source>
</evidence>
<comment type="similarity">
    <text evidence="1 3">Belongs to the short-chain dehydrogenases/reductases (SDR) family.</text>
</comment>
<dbReference type="AlphaFoldDB" id="A0A174MZD0"/>
<dbReference type="GO" id="GO:0008202">
    <property type="term" value="P:steroid metabolic process"/>
    <property type="evidence" value="ECO:0007669"/>
    <property type="project" value="UniProtKB-KW"/>
</dbReference>
<dbReference type="PANTHER" id="PTHR42879">
    <property type="entry name" value="3-OXOACYL-(ACYL-CARRIER-PROTEIN) REDUCTASE"/>
    <property type="match status" value="1"/>
</dbReference>
<keyword evidence="2" id="KW-0443">Lipid metabolism</keyword>
<keyword evidence="4" id="KW-0560">Oxidoreductase</keyword>
<dbReference type="InterPro" id="IPR050259">
    <property type="entry name" value="SDR"/>
</dbReference>
<organism evidence="4 5">
    <name type="scientific">Agathobacter rectalis</name>
    <dbReference type="NCBI Taxonomy" id="39491"/>
    <lineage>
        <taxon>Bacteria</taxon>
        <taxon>Bacillati</taxon>
        <taxon>Bacillota</taxon>
        <taxon>Clostridia</taxon>
        <taxon>Lachnospirales</taxon>
        <taxon>Lachnospiraceae</taxon>
        <taxon>Agathobacter</taxon>
    </lineage>
</organism>